<accession>A0A1S8MTD0</accession>
<dbReference type="STRING" id="169679.CSACC_32120"/>
<dbReference type="Pfam" id="PF01871">
    <property type="entry name" value="AMMECR1"/>
    <property type="match status" value="1"/>
</dbReference>
<dbReference type="InterPro" id="IPR002733">
    <property type="entry name" value="AMMECR1_domain"/>
</dbReference>
<dbReference type="EC" id="1.13.11.74" evidence="2"/>
<keyword evidence="2" id="KW-0223">Dioxygenase</keyword>
<keyword evidence="2" id="KW-0560">Oxidoreductase</keyword>
<sequence>MMESIMGYYLMPHPPIIIPDIGKGEEKKIEKTSLACNDIGKEIGDIKPETIIIITPHATMFSDAIAISDEERISGDLSQFRCTNIKMDIPIDKEFNIKLGTACHLEGIQSVLVDSKLLRKYNCTYELDHGAIVPLYFVNKYYTDYKLVHITYSAIGDINLYKFGMEIKKVAESLNRKTVVIASGDLSHKLKEEGPYSYSPYGEKFDNELLESLKKGDILKAFSMDKVMIEEAGQCGLSSIYILLGTMEGKQIKGELLSYEGPFGVGYGVMKLRMEEMSVSNLDLLIKNKEEKFKDKLNSNNPYVKLARENLDHYFTYGKSINDISSLSSELLNQKHGVFVSLKKFGHLRGCIGTIMPTTNSVGEEIIRNSIEAAMHDPRFPSVKKEELDDIDISVDVLMDSVPCEKNELDPKKYGVIVSCGMRRGLLLPDLEGVDTVEEQLRIACDKANIDFDEEYKIEKFEVIRYKEEC</sequence>
<evidence type="ECO:0000313" key="3">
    <source>
        <dbReference type="Proteomes" id="UP000191154"/>
    </source>
</evidence>
<dbReference type="Proteomes" id="UP000191154">
    <property type="component" value="Unassembled WGS sequence"/>
</dbReference>
<dbReference type="Gene3D" id="3.30.1490.150">
    <property type="entry name" value="Hypothetical protein ph0010, domain 2"/>
    <property type="match status" value="1"/>
</dbReference>
<evidence type="ECO:0000259" key="1">
    <source>
        <dbReference type="PROSITE" id="PS51112"/>
    </source>
</evidence>
<comment type="caution">
    <text evidence="2">The sequence shown here is derived from an EMBL/GenBank/DDBJ whole genome shotgun (WGS) entry which is preliminary data.</text>
</comment>
<dbReference type="GO" id="GO:0016702">
    <property type="term" value="F:oxidoreductase activity, acting on single donors with incorporation of molecular oxygen, incorporation of two atoms of oxygen"/>
    <property type="evidence" value="ECO:0007669"/>
    <property type="project" value="UniProtKB-ARBA"/>
</dbReference>
<dbReference type="Pfam" id="PF02900">
    <property type="entry name" value="LigB"/>
    <property type="match status" value="1"/>
</dbReference>
<dbReference type="EMBL" id="LZYZ01000008">
    <property type="protein sequence ID" value="OOM07428.1"/>
    <property type="molecule type" value="Genomic_DNA"/>
</dbReference>
<dbReference type="InterPro" id="IPR027485">
    <property type="entry name" value="AMMECR1_N"/>
</dbReference>
<protein>
    <submittedName>
        <fullName evidence="2">2-aminophenol 1,6-dioxygenase subunit beta</fullName>
        <ecNumber evidence="2">1.13.11.74</ecNumber>
        <ecNumber evidence="2">1.13.11.76</ecNumber>
    </submittedName>
</protein>
<proteinExistence type="predicted"/>
<dbReference type="SUPFAM" id="SSF143447">
    <property type="entry name" value="AMMECR1-like"/>
    <property type="match status" value="1"/>
</dbReference>
<dbReference type="AlphaFoldDB" id="A0A1S8MTD0"/>
<dbReference type="NCBIfam" id="TIGR04335">
    <property type="entry name" value="AmmeMemoSam_A"/>
    <property type="match status" value="1"/>
</dbReference>
<dbReference type="EC" id="1.13.11.76" evidence="2"/>
<organism evidence="2 3">
    <name type="scientific">Clostridium saccharobutylicum</name>
    <dbReference type="NCBI Taxonomy" id="169679"/>
    <lineage>
        <taxon>Bacteria</taxon>
        <taxon>Bacillati</taxon>
        <taxon>Bacillota</taxon>
        <taxon>Clostridia</taxon>
        <taxon>Eubacteriales</taxon>
        <taxon>Clostridiaceae</taxon>
        <taxon>Clostridium</taxon>
    </lineage>
</organism>
<dbReference type="InterPro" id="IPR036071">
    <property type="entry name" value="AMMECR1_dom_sf"/>
</dbReference>
<dbReference type="PROSITE" id="PS51112">
    <property type="entry name" value="AMMECR1"/>
    <property type="match status" value="1"/>
</dbReference>
<name>A0A1S8MTD0_CLOSA</name>
<dbReference type="NCBIfam" id="TIGR00296">
    <property type="entry name" value="TIGR00296 family protein"/>
    <property type="match status" value="1"/>
</dbReference>
<dbReference type="Gene3D" id="3.30.700.20">
    <property type="entry name" value="Hypothetical protein ph0010, domain 1"/>
    <property type="match status" value="1"/>
</dbReference>
<dbReference type="InterPro" id="IPR023473">
    <property type="entry name" value="AMMECR1"/>
</dbReference>
<dbReference type="GO" id="GO:0008198">
    <property type="term" value="F:ferrous iron binding"/>
    <property type="evidence" value="ECO:0007669"/>
    <property type="project" value="InterPro"/>
</dbReference>
<dbReference type="Gene3D" id="3.40.830.10">
    <property type="entry name" value="LigB-like"/>
    <property type="match status" value="1"/>
</dbReference>
<dbReference type="PANTHER" id="PTHR13016:SF0">
    <property type="entry name" value="AMME SYNDROME CANDIDATE GENE 1 PROTEIN"/>
    <property type="match status" value="1"/>
</dbReference>
<evidence type="ECO:0000313" key="2">
    <source>
        <dbReference type="EMBL" id="OOM07428.1"/>
    </source>
</evidence>
<feature type="domain" description="AMMECR1" evidence="1">
    <location>
        <begin position="298"/>
        <end position="470"/>
    </location>
</feature>
<dbReference type="InterPro" id="IPR004183">
    <property type="entry name" value="Xdiol_dOase_suB"/>
</dbReference>
<dbReference type="PANTHER" id="PTHR13016">
    <property type="entry name" value="AMMECR1 HOMOLOG"/>
    <property type="match status" value="1"/>
</dbReference>
<gene>
    <name evidence="2" type="primary">cnbCb</name>
    <name evidence="2" type="ORF">CLOSAC_39570</name>
</gene>
<dbReference type="NCBIfam" id="TIGR04336">
    <property type="entry name" value="AmmeMemoSam_B"/>
    <property type="match status" value="1"/>
</dbReference>
<dbReference type="InterPro" id="IPR027623">
    <property type="entry name" value="AmmeMemoSam_A"/>
</dbReference>
<dbReference type="SUPFAM" id="SSF53213">
    <property type="entry name" value="LigB-like"/>
    <property type="match status" value="1"/>
</dbReference>
<dbReference type="CDD" id="cd07951">
    <property type="entry name" value="ED_3B_N_AMMECR1"/>
    <property type="match status" value="1"/>
</dbReference>
<reference evidence="2 3" key="1">
    <citation type="submission" date="2016-05" db="EMBL/GenBank/DDBJ databases">
        <title>Microbial solvent formation.</title>
        <authorList>
            <person name="Poehlein A."/>
            <person name="Montoya Solano J.D."/>
            <person name="Flitsch S."/>
            <person name="Krabben P."/>
            <person name="Duerre P."/>
            <person name="Daniel R."/>
        </authorList>
    </citation>
    <scope>NUCLEOTIDE SEQUENCE [LARGE SCALE GENOMIC DNA]</scope>
    <source>
        <strain evidence="2 3">L1-8</strain>
    </source>
</reference>